<keyword evidence="3 5" id="KW-1133">Transmembrane helix</keyword>
<evidence type="ECO:0000313" key="7">
    <source>
        <dbReference type="Proteomes" id="UP000197032"/>
    </source>
</evidence>
<feature type="transmembrane region" description="Helical" evidence="5">
    <location>
        <begin position="186"/>
        <end position="202"/>
    </location>
</feature>
<keyword evidence="6" id="KW-0808">Transferase</keyword>
<comment type="subcellular location">
    <subcellularLocation>
        <location evidence="1">Membrane</location>
        <topology evidence="1">Multi-pass membrane protein</topology>
    </subcellularLocation>
</comment>
<dbReference type="GO" id="GO:0016765">
    <property type="term" value="F:transferase activity, transferring alkyl or aryl (other than methyl) groups"/>
    <property type="evidence" value="ECO:0007669"/>
    <property type="project" value="InterPro"/>
</dbReference>
<proteinExistence type="predicted"/>
<reference evidence="7" key="1">
    <citation type="journal article" date="2017" name="Appl. Environ. Microbiol.">
        <title>Genomic Analysis of Calderihabitans maritimus KKC1, a Thermophilic, Hydrogenogenic, Carboxydotrophic Bacterium Isolated from Marine Sediment.</title>
        <authorList>
            <person name="Omae K."/>
            <person name="Yoneda Y."/>
            <person name="Fukuyama Y."/>
            <person name="Yoshida T."/>
            <person name="Sako Y."/>
        </authorList>
    </citation>
    <scope>NUCLEOTIDE SEQUENCE [LARGE SCALE GENOMIC DNA]</scope>
    <source>
        <strain evidence="7">KKC1</strain>
    </source>
</reference>
<evidence type="ECO:0000256" key="1">
    <source>
        <dbReference type="ARBA" id="ARBA00004141"/>
    </source>
</evidence>
<evidence type="ECO:0000313" key="6">
    <source>
        <dbReference type="EMBL" id="GAW93994.1"/>
    </source>
</evidence>
<evidence type="ECO:0000256" key="4">
    <source>
        <dbReference type="ARBA" id="ARBA00023136"/>
    </source>
</evidence>
<dbReference type="CDD" id="cd13963">
    <property type="entry name" value="PT_UbiA_2"/>
    <property type="match status" value="1"/>
</dbReference>
<dbReference type="Gene3D" id="1.10.357.140">
    <property type="entry name" value="UbiA prenyltransferase"/>
    <property type="match status" value="1"/>
</dbReference>
<dbReference type="Proteomes" id="UP000197032">
    <property type="component" value="Unassembled WGS sequence"/>
</dbReference>
<comment type="caution">
    <text evidence="6">The sequence shown here is derived from an EMBL/GenBank/DDBJ whole genome shotgun (WGS) entry which is preliminary data.</text>
</comment>
<dbReference type="PANTHER" id="PTHR11048">
    <property type="entry name" value="PRENYLTRANSFERASES"/>
    <property type="match status" value="1"/>
</dbReference>
<dbReference type="GO" id="GO:0009247">
    <property type="term" value="P:glycolipid biosynthetic process"/>
    <property type="evidence" value="ECO:0007669"/>
    <property type="project" value="TreeGrafter"/>
</dbReference>
<dbReference type="InterPro" id="IPR039653">
    <property type="entry name" value="Prenyltransferase"/>
</dbReference>
<feature type="transmembrane region" description="Helical" evidence="5">
    <location>
        <begin position="159"/>
        <end position="180"/>
    </location>
</feature>
<feature type="transmembrane region" description="Helical" evidence="5">
    <location>
        <begin position="109"/>
        <end position="128"/>
    </location>
</feature>
<keyword evidence="2 5" id="KW-0812">Transmembrane</keyword>
<feature type="transmembrane region" description="Helical" evidence="5">
    <location>
        <begin position="65"/>
        <end position="88"/>
    </location>
</feature>
<dbReference type="AlphaFoldDB" id="A0A1Z5HWV6"/>
<sequence length="313" mass="35606">MKQTGLQLKRGGESFAGSQPYYPKSYGGFIRHLILELRPKQWTKNLIVFAALIFSENIFDAELLIRSIGAFFAFCFISGTVYILNDIFDREKDRLHPTKKYRPIASGKLSVTAATVSGIVILTFSLAMSFYLDYLFGVIMAFYFLINVAYTLRLKHVVIVDVMIIALGFILRAVSGAVVIGVQLTSWFLICTMLLALFLALAKRRHELVLLQDEKEEHRPVLGEYSTHLLDQLISIVTAATIMAYALYTFTSDKPVELMFTIPFVIYGMFRYLYLVHIRNQGGSPERILLEDKHILLTVILYGVSVIIILKYF</sequence>
<dbReference type="InterPro" id="IPR044878">
    <property type="entry name" value="UbiA_sf"/>
</dbReference>
<feature type="transmembrane region" description="Helical" evidence="5">
    <location>
        <begin position="256"/>
        <end position="274"/>
    </location>
</feature>
<organism evidence="6 7">
    <name type="scientific">Calderihabitans maritimus</name>
    <dbReference type="NCBI Taxonomy" id="1246530"/>
    <lineage>
        <taxon>Bacteria</taxon>
        <taxon>Bacillati</taxon>
        <taxon>Bacillota</taxon>
        <taxon>Clostridia</taxon>
        <taxon>Neomoorellales</taxon>
        <taxon>Calderihabitantaceae</taxon>
        <taxon>Calderihabitans</taxon>
    </lineage>
</organism>
<evidence type="ECO:0000256" key="2">
    <source>
        <dbReference type="ARBA" id="ARBA00022692"/>
    </source>
</evidence>
<keyword evidence="4 5" id="KW-0472">Membrane</keyword>
<dbReference type="PANTHER" id="PTHR11048:SF5">
    <property type="entry name" value="DECAPRENYL-PHOSPHATE PHOSPHORIBOSYLTRANSFERASE"/>
    <property type="match status" value="1"/>
</dbReference>
<dbReference type="InterPro" id="IPR000537">
    <property type="entry name" value="UbiA_prenyltransferase"/>
</dbReference>
<dbReference type="RefSeq" id="WP_088555029.1">
    <property type="nucleotide sequence ID" value="NZ_BDGJ01000197.1"/>
</dbReference>
<evidence type="ECO:0000256" key="5">
    <source>
        <dbReference type="SAM" id="Phobius"/>
    </source>
</evidence>
<feature type="transmembrane region" description="Helical" evidence="5">
    <location>
        <begin position="229"/>
        <end position="250"/>
    </location>
</feature>
<feature type="transmembrane region" description="Helical" evidence="5">
    <location>
        <begin position="134"/>
        <end position="152"/>
    </location>
</feature>
<evidence type="ECO:0000256" key="3">
    <source>
        <dbReference type="ARBA" id="ARBA00022989"/>
    </source>
</evidence>
<dbReference type="GO" id="GO:0005886">
    <property type="term" value="C:plasma membrane"/>
    <property type="evidence" value="ECO:0007669"/>
    <property type="project" value="TreeGrafter"/>
</dbReference>
<gene>
    <name evidence="6" type="ORF">KKC1_31140</name>
</gene>
<dbReference type="EMBL" id="BDGJ01000197">
    <property type="protein sequence ID" value="GAW93994.1"/>
    <property type="molecule type" value="Genomic_DNA"/>
</dbReference>
<dbReference type="NCBIfam" id="NF008978">
    <property type="entry name" value="PRK12324.1-4"/>
    <property type="match status" value="1"/>
</dbReference>
<feature type="transmembrane region" description="Helical" evidence="5">
    <location>
        <begin position="295"/>
        <end position="312"/>
    </location>
</feature>
<dbReference type="OrthoDB" id="9803632at2"/>
<name>A0A1Z5HWV6_9FIRM</name>
<dbReference type="Pfam" id="PF01040">
    <property type="entry name" value="UbiA"/>
    <property type="match status" value="1"/>
</dbReference>
<keyword evidence="7" id="KW-1185">Reference proteome</keyword>
<protein>
    <submittedName>
        <fullName evidence="6">Prenyltransferase, UbiA family</fullName>
    </submittedName>
</protein>
<dbReference type="NCBIfam" id="NF008977">
    <property type="entry name" value="PRK12324.1-2"/>
    <property type="match status" value="1"/>
</dbReference>
<accession>A0A1Z5HWV6</accession>